<reference evidence="3 4" key="1">
    <citation type="submission" date="2020-03" db="EMBL/GenBank/DDBJ databases">
        <title>Genomic Encyclopedia of Type Strains, Phase IV (KMG-IV): sequencing the most valuable type-strain genomes for metagenomic binning, comparative biology and taxonomic classification.</title>
        <authorList>
            <person name="Goeker M."/>
        </authorList>
    </citation>
    <scope>NUCLEOTIDE SEQUENCE [LARGE SCALE GENOMIC DNA]</scope>
    <source>
        <strain evidence="3 4">DSM 7225</strain>
    </source>
</reference>
<feature type="transmembrane region" description="Helical" evidence="1">
    <location>
        <begin position="178"/>
        <end position="197"/>
    </location>
</feature>
<keyword evidence="1" id="KW-1133">Transmembrane helix</keyword>
<dbReference type="InterPro" id="IPR002656">
    <property type="entry name" value="Acyl_transf_3_dom"/>
</dbReference>
<evidence type="ECO:0000313" key="3">
    <source>
        <dbReference type="EMBL" id="NJB98446.1"/>
    </source>
</evidence>
<name>A0A7X6BE08_9SPHN</name>
<organism evidence="3 4">
    <name type="scientific">Sphingomonas trueperi</name>
    <dbReference type="NCBI Taxonomy" id="53317"/>
    <lineage>
        <taxon>Bacteria</taxon>
        <taxon>Pseudomonadati</taxon>
        <taxon>Pseudomonadota</taxon>
        <taxon>Alphaproteobacteria</taxon>
        <taxon>Sphingomonadales</taxon>
        <taxon>Sphingomonadaceae</taxon>
        <taxon>Sphingomonas</taxon>
    </lineage>
</organism>
<gene>
    <name evidence="3" type="ORF">GGR89_002778</name>
</gene>
<dbReference type="GO" id="GO:0000271">
    <property type="term" value="P:polysaccharide biosynthetic process"/>
    <property type="evidence" value="ECO:0007669"/>
    <property type="project" value="TreeGrafter"/>
</dbReference>
<feature type="transmembrane region" description="Helical" evidence="1">
    <location>
        <begin position="261"/>
        <end position="280"/>
    </location>
</feature>
<proteinExistence type="predicted"/>
<feature type="transmembrane region" description="Helical" evidence="1">
    <location>
        <begin position="317"/>
        <end position="337"/>
    </location>
</feature>
<dbReference type="GO" id="GO:0016747">
    <property type="term" value="F:acyltransferase activity, transferring groups other than amino-acyl groups"/>
    <property type="evidence" value="ECO:0007669"/>
    <property type="project" value="InterPro"/>
</dbReference>
<keyword evidence="4" id="KW-1185">Reference proteome</keyword>
<comment type="caution">
    <text evidence="3">The sequence shown here is derived from an EMBL/GenBank/DDBJ whole genome shotgun (WGS) entry which is preliminary data.</text>
</comment>
<feature type="transmembrane region" description="Helical" evidence="1">
    <location>
        <begin position="204"/>
        <end position="226"/>
    </location>
</feature>
<feature type="transmembrane region" description="Helical" evidence="1">
    <location>
        <begin position="152"/>
        <end position="172"/>
    </location>
</feature>
<feature type="domain" description="Acyltransferase 3" evidence="2">
    <location>
        <begin position="22"/>
        <end position="331"/>
    </location>
</feature>
<protein>
    <submittedName>
        <fullName evidence="3">Peptidoglycan/LPS O-acetylase OafA/YrhL</fullName>
    </submittedName>
</protein>
<dbReference type="PANTHER" id="PTHR23028">
    <property type="entry name" value="ACETYLTRANSFERASE"/>
    <property type="match status" value="1"/>
</dbReference>
<feature type="transmembrane region" description="Helical" evidence="1">
    <location>
        <begin position="100"/>
        <end position="120"/>
    </location>
</feature>
<dbReference type="AlphaFoldDB" id="A0A7X6BE08"/>
<dbReference type="EMBL" id="JAATJB010000008">
    <property type="protein sequence ID" value="NJB98446.1"/>
    <property type="molecule type" value="Genomic_DNA"/>
</dbReference>
<dbReference type="PANTHER" id="PTHR23028:SF131">
    <property type="entry name" value="BLR2367 PROTEIN"/>
    <property type="match status" value="1"/>
</dbReference>
<feature type="transmembrane region" description="Helical" evidence="1">
    <location>
        <begin position="232"/>
        <end position="252"/>
    </location>
</feature>
<dbReference type="GO" id="GO:0016020">
    <property type="term" value="C:membrane"/>
    <property type="evidence" value="ECO:0007669"/>
    <property type="project" value="TreeGrafter"/>
</dbReference>
<evidence type="ECO:0000256" key="1">
    <source>
        <dbReference type="SAM" id="Phobius"/>
    </source>
</evidence>
<keyword evidence="1" id="KW-0472">Membrane</keyword>
<dbReference type="Pfam" id="PF01757">
    <property type="entry name" value="Acyl_transf_3"/>
    <property type="match status" value="1"/>
</dbReference>
<dbReference type="InterPro" id="IPR050879">
    <property type="entry name" value="Acyltransferase_3"/>
</dbReference>
<evidence type="ECO:0000313" key="4">
    <source>
        <dbReference type="Proteomes" id="UP000531251"/>
    </source>
</evidence>
<feature type="transmembrane region" description="Helical" evidence="1">
    <location>
        <begin position="63"/>
        <end position="88"/>
    </location>
</feature>
<dbReference type="Proteomes" id="UP000531251">
    <property type="component" value="Unassembled WGS sequence"/>
</dbReference>
<sequence>MIVLFHLHSTGRVTNSSLVHNSWMFVDFFFVLSGFVISCGYLERLRTGYSVGKFMLLRLGRVYPLHFAILALFLAMEIVGALVGTAGLSHRTPFSDPRTLGELAGSLALVQIFCGFPSIVWNGPSWSIAAEVWTYLLMAVLFRALPRWTAPMAAALAISAGLVLALAGPPAWDPATAYSFARCILGFSLGVLAWMLVARMRWPALGLLPATTLELIATAACIAMVAAGAVPVLAPLLFAATVILFAAEQGLISRLLKLRPFLLLGTLSYSIYMVHTLVVARSLDVLSLVGTSLHHPLIETRFNTGGTLKIVTFAPDLMVFVVLGVVVLVSAATYRWIEAPARDASRKWLSRKGPSSQAPIATDAAPVADRDPIAATVPA</sequence>
<keyword evidence="1" id="KW-0812">Transmembrane</keyword>
<feature type="transmembrane region" description="Helical" evidence="1">
    <location>
        <begin position="21"/>
        <end position="43"/>
    </location>
</feature>
<accession>A0A7X6BE08</accession>
<evidence type="ECO:0000259" key="2">
    <source>
        <dbReference type="Pfam" id="PF01757"/>
    </source>
</evidence>